<gene>
    <name evidence="1" type="ORF">Axy11_038</name>
</gene>
<reference evidence="1 2" key="1">
    <citation type="submission" date="2019-05" db="EMBL/GenBank/DDBJ databases">
        <title>Complete genome sequence of sixteen phages from Abidjan, cote d'Ivoire, isolated on a single strain of Achromobacter xylosoxidans.</title>
        <authorList>
            <person name="Essoh C."/>
            <person name="Vernadet J.-P."/>
            <person name="Vergnaud G."/>
            <person name="Pourcel C."/>
        </authorList>
    </citation>
    <scope>NUCLEOTIDE SEQUENCE [LARGE SCALE GENOMIC DNA]</scope>
</reference>
<protein>
    <submittedName>
        <fullName evidence="1">Uncharacterized protein</fullName>
    </submittedName>
</protein>
<dbReference type="Proteomes" id="UP000317048">
    <property type="component" value="Segment"/>
</dbReference>
<evidence type="ECO:0000313" key="1">
    <source>
        <dbReference type="EMBL" id="QDH84034.1"/>
    </source>
</evidence>
<evidence type="ECO:0000313" key="2">
    <source>
        <dbReference type="Proteomes" id="UP000317048"/>
    </source>
</evidence>
<accession>A0A514CU85</accession>
<dbReference type="EMBL" id="MK962630">
    <property type="protein sequence ID" value="QDH84034.1"/>
    <property type="molecule type" value="Genomic_DNA"/>
</dbReference>
<name>A0A514CU85_9CAUD</name>
<proteinExistence type="predicted"/>
<keyword evidence="2" id="KW-1185">Reference proteome</keyword>
<organism evidence="1 2">
    <name type="scientific">Achromobacter phage vB_AxyP_19-32_Axy11</name>
    <dbReference type="NCBI Taxonomy" id="2591042"/>
    <lineage>
        <taxon>Viruses</taxon>
        <taxon>Duplodnaviria</taxon>
        <taxon>Heunggongvirae</taxon>
        <taxon>Uroviricota</taxon>
        <taxon>Caudoviricetes</taxon>
        <taxon>Schitoviridae</taxon>
        <taxon>Rothmandenesvirinae</taxon>
        <taxon>Pourcelvirus</taxon>
        <taxon>Pourcelvirus Axy11</taxon>
    </lineage>
</organism>
<sequence length="154" mass="17654">MRTPFFRPRQKPKKLPIMFRGSTQMENEILLVNHAYFDNIVNGRGDVEMYLTIVFRTLAGLQMAEPMDQKEEIQAIIKKALGSLWFVGERILKKHKVGFSGNEMIAIKEALVLIDELHKATTRLDHRNIYADVAFKVGGMTLTMQSLEPFKDSV</sequence>